<comment type="subcellular location">
    <subcellularLocation>
        <location evidence="1">Membrane</location>
        <topology evidence="1">Multi-pass membrane protein</topology>
    </subcellularLocation>
</comment>
<accession>A0A549SHG3</accession>
<feature type="transmembrane region" description="Helical" evidence="5">
    <location>
        <begin position="248"/>
        <end position="268"/>
    </location>
</feature>
<sequence length="475" mass="50612">MVNGTLPKSGGEWLVVSVFAVTLPLGGATTQGHWSDAIAQLASLALILLVAIRLMRFNSPASGLGPLFLAAIIVAAPTVQLWPLPPWIWSSLSGRETIYQGFIQAGIDPPWLPLSLKPETTLRSCLSLAPPIAVFLSAALLGPGTRRSMAFFVLIAATLNVVLGVAQVAGGPQSPLRFFETTNLNAAVGFFANRNHYSALSYSAMALLGAWSIGLFRDRDEIRAGPLVLCLLLYATLIFGVVSAASRAGLLLMVSAGLGLGAMALHEFSRSDSHVTARAGEVSRLLGKLLAVAASTTVLAAAIWSDTLVQIVERIASYEPRVDIFRTTWKAASAYMPVGAGFGTFASIYQWFETPQQITPELINRAHNDWLELWLEGGVPSLAVVAVLSVSLLAASRRVWREVGNGFGDFDQRLARASSIVVLLLAIHSLVDYPLRTTALACVFALACGNLVGWRNVAVVTEVGALDDRLVVRSA</sequence>
<reference evidence="7 8" key="1">
    <citation type="submission" date="2019-07" db="EMBL/GenBank/DDBJ databases">
        <title>Ln-dependent methylotrophs.</title>
        <authorList>
            <person name="Tani A."/>
        </authorList>
    </citation>
    <scope>NUCLEOTIDE SEQUENCE [LARGE SCALE GENOMIC DNA]</scope>
    <source>
        <strain evidence="7 8">SM89A</strain>
    </source>
</reference>
<evidence type="ECO:0000313" key="8">
    <source>
        <dbReference type="Proteomes" id="UP000316781"/>
    </source>
</evidence>
<feature type="transmembrane region" description="Helical" evidence="5">
    <location>
        <begin position="224"/>
        <end position="242"/>
    </location>
</feature>
<dbReference type="GO" id="GO:0016020">
    <property type="term" value="C:membrane"/>
    <property type="evidence" value="ECO:0007669"/>
    <property type="project" value="UniProtKB-SubCell"/>
</dbReference>
<evidence type="ECO:0000256" key="4">
    <source>
        <dbReference type="ARBA" id="ARBA00023136"/>
    </source>
</evidence>
<name>A0A549SHG3_METSR</name>
<evidence type="ECO:0000256" key="3">
    <source>
        <dbReference type="ARBA" id="ARBA00022989"/>
    </source>
</evidence>
<feature type="transmembrane region" description="Helical" evidence="5">
    <location>
        <begin position="12"/>
        <end position="31"/>
    </location>
</feature>
<proteinExistence type="predicted"/>
<feature type="transmembrane region" description="Helical" evidence="5">
    <location>
        <begin position="149"/>
        <end position="169"/>
    </location>
</feature>
<protein>
    <recommendedName>
        <fullName evidence="6">O-antigen ligase-related domain-containing protein</fullName>
    </recommendedName>
</protein>
<evidence type="ECO:0000313" key="7">
    <source>
        <dbReference type="EMBL" id="TRL29064.1"/>
    </source>
</evidence>
<feature type="transmembrane region" description="Helical" evidence="5">
    <location>
        <begin position="67"/>
        <end position="84"/>
    </location>
</feature>
<evidence type="ECO:0000256" key="2">
    <source>
        <dbReference type="ARBA" id="ARBA00022692"/>
    </source>
</evidence>
<comment type="caution">
    <text evidence="7">The sequence shown here is derived from an EMBL/GenBank/DDBJ whole genome shotgun (WGS) entry which is preliminary data.</text>
</comment>
<feature type="domain" description="O-antigen ligase-related" evidence="6">
    <location>
        <begin position="234"/>
        <end position="385"/>
    </location>
</feature>
<evidence type="ECO:0000259" key="6">
    <source>
        <dbReference type="Pfam" id="PF04932"/>
    </source>
</evidence>
<organism evidence="7 8">
    <name type="scientific">Methylosinus sporium</name>
    <dbReference type="NCBI Taxonomy" id="428"/>
    <lineage>
        <taxon>Bacteria</taxon>
        <taxon>Pseudomonadati</taxon>
        <taxon>Pseudomonadota</taxon>
        <taxon>Alphaproteobacteria</taxon>
        <taxon>Hyphomicrobiales</taxon>
        <taxon>Methylocystaceae</taxon>
        <taxon>Methylosinus</taxon>
    </lineage>
</organism>
<dbReference type="AlphaFoldDB" id="A0A549SHG3"/>
<evidence type="ECO:0000256" key="5">
    <source>
        <dbReference type="SAM" id="Phobius"/>
    </source>
</evidence>
<feature type="transmembrane region" description="Helical" evidence="5">
    <location>
        <begin position="121"/>
        <end position="142"/>
    </location>
</feature>
<dbReference type="Proteomes" id="UP000316781">
    <property type="component" value="Unassembled WGS sequence"/>
</dbReference>
<dbReference type="RefSeq" id="WP_142864101.1">
    <property type="nucleotide sequence ID" value="NZ_VJMF01000075.1"/>
</dbReference>
<feature type="transmembrane region" description="Helical" evidence="5">
    <location>
        <begin position="199"/>
        <end position="217"/>
    </location>
</feature>
<feature type="transmembrane region" description="Helical" evidence="5">
    <location>
        <begin position="373"/>
        <end position="394"/>
    </location>
</feature>
<feature type="transmembrane region" description="Helical" evidence="5">
    <location>
        <begin position="37"/>
        <end position="55"/>
    </location>
</feature>
<feature type="transmembrane region" description="Helical" evidence="5">
    <location>
        <begin position="332"/>
        <end position="352"/>
    </location>
</feature>
<keyword evidence="2 5" id="KW-0812">Transmembrane</keyword>
<gene>
    <name evidence="7" type="ORF">FM996_17605</name>
</gene>
<keyword evidence="3 5" id="KW-1133">Transmembrane helix</keyword>
<evidence type="ECO:0000256" key="1">
    <source>
        <dbReference type="ARBA" id="ARBA00004141"/>
    </source>
</evidence>
<dbReference type="EMBL" id="VJMF01000075">
    <property type="protein sequence ID" value="TRL29064.1"/>
    <property type="molecule type" value="Genomic_DNA"/>
</dbReference>
<keyword evidence="4 5" id="KW-0472">Membrane</keyword>
<dbReference type="InterPro" id="IPR051533">
    <property type="entry name" value="WaaL-like"/>
</dbReference>
<dbReference type="PANTHER" id="PTHR37422">
    <property type="entry name" value="TEICHURONIC ACID BIOSYNTHESIS PROTEIN TUAE"/>
    <property type="match status" value="1"/>
</dbReference>
<dbReference type="Pfam" id="PF04932">
    <property type="entry name" value="Wzy_C"/>
    <property type="match status" value="1"/>
</dbReference>
<dbReference type="InterPro" id="IPR007016">
    <property type="entry name" value="O-antigen_ligase-rel_domated"/>
</dbReference>
<dbReference type="PANTHER" id="PTHR37422:SF13">
    <property type="entry name" value="LIPOPOLYSACCHARIDE BIOSYNTHESIS PROTEIN PA4999-RELATED"/>
    <property type="match status" value="1"/>
</dbReference>